<keyword evidence="6" id="KW-1185">Reference proteome</keyword>
<dbReference type="InterPro" id="IPR036291">
    <property type="entry name" value="NAD(P)-bd_dom_sf"/>
</dbReference>
<evidence type="ECO:0000259" key="3">
    <source>
        <dbReference type="Pfam" id="PF01408"/>
    </source>
</evidence>
<dbReference type="Gene3D" id="3.30.360.10">
    <property type="entry name" value="Dihydrodipicolinate Reductase, domain 2"/>
    <property type="match status" value="1"/>
</dbReference>
<dbReference type="Pfam" id="PF01408">
    <property type="entry name" value="GFO_IDH_MocA"/>
    <property type="match status" value="1"/>
</dbReference>
<dbReference type="InterPro" id="IPR000683">
    <property type="entry name" value="Gfo/Idh/MocA-like_OxRdtase_N"/>
</dbReference>
<dbReference type="Pfam" id="PF22725">
    <property type="entry name" value="GFO_IDH_MocA_C3"/>
    <property type="match status" value="1"/>
</dbReference>
<dbReference type="InterPro" id="IPR050984">
    <property type="entry name" value="Gfo/Idh/MocA_domain"/>
</dbReference>
<dbReference type="GO" id="GO:0000166">
    <property type="term" value="F:nucleotide binding"/>
    <property type="evidence" value="ECO:0007669"/>
    <property type="project" value="InterPro"/>
</dbReference>
<name>A0A5S3PQH7_9FLAO</name>
<gene>
    <name evidence="5" type="ORF">FEE95_10920</name>
</gene>
<comment type="caution">
    <text evidence="5">The sequence shown here is derived from an EMBL/GenBank/DDBJ whole genome shotgun (WGS) entry which is preliminary data.</text>
</comment>
<dbReference type="SUPFAM" id="SSF55347">
    <property type="entry name" value="Glyceraldehyde-3-phosphate dehydrogenase-like, C-terminal domain"/>
    <property type="match status" value="1"/>
</dbReference>
<evidence type="ECO:0000313" key="6">
    <source>
        <dbReference type="Proteomes" id="UP000310314"/>
    </source>
</evidence>
<dbReference type="PANTHER" id="PTHR22604:SF105">
    <property type="entry name" value="TRANS-1,2-DIHYDROBENZENE-1,2-DIOL DEHYDROGENASE"/>
    <property type="match status" value="1"/>
</dbReference>
<evidence type="ECO:0000313" key="5">
    <source>
        <dbReference type="EMBL" id="TMM56997.1"/>
    </source>
</evidence>
<dbReference type="PANTHER" id="PTHR22604">
    <property type="entry name" value="OXIDOREDUCTASES"/>
    <property type="match status" value="1"/>
</dbReference>
<organism evidence="5 6">
    <name type="scientific">Maribacter algarum</name>
    <name type="common">ex Zhang et al. 2020</name>
    <dbReference type="NCBI Taxonomy" id="2578118"/>
    <lineage>
        <taxon>Bacteria</taxon>
        <taxon>Pseudomonadati</taxon>
        <taxon>Bacteroidota</taxon>
        <taxon>Flavobacteriia</taxon>
        <taxon>Flavobacteriales</taxon>
        <taxon>Flavobacteriaceae</taxon>
        <taxon>Maribacter</taxon>
    </lineage>
</organism>
<evidence type="ECO:0000259" key="4">
    <source>
        <dbReference type="Pfam" id="PF22725"/>
    </source>
</evidence>
<sequence>MKSSIGWGILGPGKIAQKFVDDLKLVKDGKLIAVASRSLKRAESFVQKNDAEYAFGSYEELFSCDTVDVIYIATPHTGHMEWTIKAMQAGKHVLCEKPLGINLAEVQEMISTARDNKVFLMEALWSRFNPAIQKVKRFIDKGKLGRVSYLNADFAFYGLNADEKGRILNPDLAGGSILDIGIYPVFLAYLILGKPLRIHSTSNFHKTGAEIQTSMIFEYEEAQAILYSGLTSESSMRAEIQGTKGSIYIDPRWHETDGFSIYIKNSEKRVDLPTKGKGYSHEIEEVHYCLKKGKLQSDLWSHQNSIDLISLLDEVRRQSGVVFPFE</sequence>
<dbReference type="Gene3D" id="3.40.50.720">
    <property type="entry name" value="NAD(P)-binding Rossmann-like Domain"/>
    <property type="match status" value="1"/>
</dbReference>
<dbReference type="InterPro" id="IPR055170">
    <property type="entry name" value="GFO_IDH_MocA-like_dom"/>
</dbReference>
<protein>
    <submittedName>
        <fullName evidence="5">Gfo/Idh/MocA family oxidoreductase</fullName>
    </submittedName>
</protein>
<feature type="domain" description="GFO/IDH/MocA-like oxidoreductase" evidence="4">
    <location>
        <begin position="132"/>
        <end position="247"/>
    </location>
</feature>
<proteinExistence type="inferred from homology"/>
<feature type="domain" description="Gfo/Idh/MocA-like oxidoreductase N-terminal" evidence="3">
    <location>
        <begin position="6"/>
        <end position="121"/>
    </location>
</feature>
<keyword evidence="2" id="KW-0560">Oxidoreductase</keyword>
<evidence type="ECO:0000256" key="1">
    <source>
        <dbReference type="ARBA" id="ARBA00010928"/>
    </source>
</evidence>
<dbReference type="GO" id="GO:0016491">
    <property type="term" value="F:oxidoreductase activity"/>
    <property type="evidence" value="ECO:0007669"/>
    <property type="project" value="UniProtKB-KW"/>
</dbReference>
<accession>A0A5S3PQH7</accession>
<evidence type="ECO:0000256" key="2">
    <source>
        <dbReference type="ARBA" id="ARBA00023002"/>
    </source>
</evidence>
<dbReference type="OrthoDB" id="9815825at2"/>
<reference evidence="5 6" key="1">
    <citation type="submission" date="2019-05" db="EMBL/GenBank/DDBJ databases">
        <authorList>
            <person name="Zhang J.-Y."/>
            <person name="Feg X."/>
            <person name="Du Z.-J."/>
        </authorList>
    </citation>
    <scope>NUCLEOTIDE SEQUENCE [LARGE SCALE GENOMIC DNA]</scope>
    <source>
        <strain evidence="5 6">RZ26</strain>
    </source>
</reference>
<dbReference type="AlphaFoldDB" id="A0A5S3PQH7"/>
<dbReference type="SUPFAM" id="SSF51735">
    <property type="entry name" value="NAD(P)-binding Rossmann-fold domains"/>
    <property type="match status" value="1"/>
</dbReference>
<dbReference type="RefSeq" id="WP_138657981.1">
    <property type="nucleotide sequence ID" value="NZ_VATY01000002.1"/>
</dbReference>
<dbReference type="EMBL" id="VATY01000002">
    <property type="protein sequence ID" value="TMM56997.1"/>
    <property type="molecule type" value="Genomic_DNA"/>
</dbReference>
<dbReference type="Proteomes" id="UP000310314">
    <property type="component" value="Unassembled WGS sequence"/>
</dbReference>
<comment type="similarity">
    <text evidence="1">Belongs to the Gfo/Idh/MocA family.</text>
</comment>